<dbReference type="Gene3D" id="2.130.10.10">
    <property type="entry name" value="YVTN repeat-like/Quinoprotein amine dehydrogenase"/>
    <property type="match status" value="1"/>
</dbReference>
<dbReference type="GO" id="GO:0016787">
    <property type="term" value="F:hydrolase activity"/>
    <property type="evidence" value="ECO:0007669"/>
    <property type="project" value="UniProtKB-KW"/>
</dbReference>
<dbReference type="Pfam" id="PF07589">
    <property type="entry name" value="PEP-CTERM"/>
    <property type="match status" value="1"/>
</dbReference>
<feature type="chain" id="PRO_5025052902" evidence="2">
    <location>
        <begin position="25"/>
        <end position="339"/>
    </location>
</feature>
<sequence>MKSSTLLARAFACVAALASLNILAAASQAQQQLLVADRLSNSVFRYSASGALLGTVLTDNVNLLGPSGITLSPDQTKLFVTSTGNNLVVQYDYSVATGLATNGAVFADAADGLSFPSSVKYSQDGSKIYVSNLGGSGVAQFNTNGTSAGAPINGLIGGGAYFQYSGLAYAPGGELLVGAFQNFPAGDAGAVAKSNLPISALADFIPGSASLNGASGLLVNGNDLYVTGMFAGTIGRYNATTGAVDPSFGVSGLAFPQGLIASPDGNGFLAGILGVSNGSGNISHYAYDGTLIGTFALPGGGGFTEPTAFATVAIPEPATLGMLTVAVGALGLTVRRRMA</sequence>
<dbReference type="InterPro" id="IPR051262">
    <property type="entry name" value="SMP-30/CGR1_Lactonase"/>
</dbReference>
<proteinExistence type="predicted"/>
<accession>A0A5K7XDN0</accession>
<feature type="signal peptide" evidence="2">
    <location>
        <begin position="1"/>
        <end position="24"/>
    </location>
</feature>
<dbReference type="InterPro" id="IPR013424">
    <property type="entry name" value="Ice-binding_C"/>
</dbReference>
<dbReference type="Proteomes" id="UP000326837">
    <property type="component" value="Chromosome"/>
</dbReference>
<dbReference type="PANTHER" id="PTHR47572:SF4">
    <property type="entry name" value="LACTONASE DRP35"/>
    <property type="match status" value="1"/>
</dbReference>
<evidence type="ECO:0000259" key="3">
    <source>
        <dbReference type="Pfam" id="PF07589"/>
    </source>
</evidence>
<dbReference type="RefSeq" id="WP_152100405.1">
    <property type="nucleotide sequence ID" value="NZ_AP021861.1"/>
</dbReference>
<dbReference type="InterPro" id="IPR015943">
    <property type="entry name" value="WD40/YVTN_repeat-like_dom_sf"/>
</dbReference>
<evidence type="ECO:0000256" key="1">
    <source>
        <dbReference type="ARBA" id="ARBA00022801"/>
    </source>
</evidence>
<keyword evidence="1" id="KW-0378">Hydrolase</keyword>
<dbReference type="NCBIfam" id="TIGR02595">
    <property type="entry name" value="PEP_CTERM"/>
    <property type="match status" value="1"/>
</dbReference>
<feature type="domain" description="SMP-30/Gluconolactonase/LRE-like region" evidence="4">
    <location>
        <begin position="61"/>
        <end position="146"/>
    </location>
</feature>
<evidence type="ECO:0000259" key="4">
    <source>
        <dbReference type="Pfam" id="PF08450"/>
    </source>
</evidence>
<name>A0A5K7XDN0_9BACT</name>
<keyword evidence="6" id="KW-1185">Reference proteome</keyword>
<dbReference type="PANTHER" id="PTHR47572">
    <property type="entry name" value="LIPOPROTEIN-RELATED"/>
    <property type="match status" value="1"/>
</dbReference>
<protein>
    <submittedName>
        <fullName evidence="5">Uncharacterized protein</fullName>
    </submittedName>
</protein>
<reference evidence="6" key="1">
    <citation type="submission" date="2019-10" db="EMBL/GenBank/DDBJ databases">
        <title>Lacipirellula parvula gen. nov., sp. nov., representing a lineage of planctomycetes widespread in freshwater anoxic habitats, and description of the family Lacipirellulaceae.</title>
        <authorList>
            <person name="Dedysh S.N."/>
            <person name="Kulichevskaya I.S."/>
            <person name="Beletsky A.V."/>
            <person name="Rakitin A.L."/>
            <person name="Mardanov A.V."/>
            <person name="Ivanova A.A."/>
            <person name="Saltykova V.X."/>
            <person name="Rijpstra W.I.C."/>
            <person name="Sinninghe Damste J.S."/>
            <person name="Ravin N.V."/>
        </authorList>
    </citation>
    <scope>NUCLEOTIDE SEQUENCE [LARGE SCALE GENOMIC DNA]</scope>
    <source>
        <strain evidence="6">PX69</strain>
    </source>
</reference>
<dbReference type="KEGG" id="lpav:PLANPX_4536"/>
<feature type="domain" description="Ice-binding protein C-terminal" evidence="3">
    <location>
        <begin position="313"/>
        <end position="337"/>
    </location>
</feature>
<gene>
    <name evidence="5" type="ORF">PLANPX_4536</name>
</gene>
<organism evidence="5 6">
    <name type="scientific">Lacipirellula parvula</name>
    <dbReference type="NCBI Taxonomy" id="2650471"/>
    <lineage>
        <taxon>Bacteria</taxon>
        <taxon>Pseudomonadati</taxon>
        <taxon>Planctomycetota</taxon>
        <taxon>Planctomycetia</taxon>
        <taxon>Pirellulales</taxon>
        <taxon>Lacipirellulaceae</taxon>
        <taxon>Lacipirellula</taxon>
    </lineage>
</organism>
<dbReference type="EMBL" id="AP021861">
    <property type="protein sequence ID" value="BBO34924.1"/>
    <property type="molecule type" value="Genomic_DNA"/>
</dbReference>
<dbReference type="InterPro" id="IPR013658">
    <property type="entry name" value="SGL"/>
</dbReference>
<dbReference type="SUPFAM" id="SSF63829">
    <property type="entry name" value="Calcium-dependent phosphotriesterase"/>
    <property type="match status" value="2"/>
</dbReference>
<evidence type="ECO:0000313" key="6">
    <source>
        <dbReference type="Proteomes" id="UP000326837"/>
    </source>
</evidence>
<dbReference type="AlphaFoldDB" id="A0A5K7XDN0"/>
<keyword evidence="2" id="KW-0732">Signal</keyword>
<evidence type="ECO:0000313" key="5">
    <source>
        <dbReference type="EMBL" id="BBO34924.1"/>
    </source>
</evidence>
<evidence type="ECO:0000256" key="2">
    <source>
        <dbReference type="SAM" id="SignalP"/>
    </source>
</evidence>
<dbReference type="Pfam" id="PF08450">
    <property type="entry name" value="SGL"/>
    <property type="match status" value="1"/>
</dbReference>